<dbReference type="STRING" id="1202724.AM493_18220"/>
<feature type="chain" id="PRO_5005818487" evidence="1">
    <location>
        <begin position="19"/>
        <end position="208"/>
    </location>
</feature>
<evidence type="ECO:0000256" key="1">
    <source>
        <dbReference type="SAM" id="SignalP"/>
    </source>
</evidence>
<feature type="signal peptide" evidence="1">
    <location>
        <begin position="1"/>
        <end position="18"/>
    </location>
</feature>
<keyword evidence="1" id="KW-0732">Signal</keyword>
<sequence length="208" mass="23675">MKWLLTPLLILFSLAAHSQDNLVYEYAEATEFSADCDFNGDGKPDTLTQFIADSLGMKITEYRYPVIQSWDLYVNNYSTMGYQTIISLKGSTPLLTFKGANGVILLTNLGNINNTPGDEVAVMANNIDHSRHSYCHIYSLCNATWQEVFVFSVHEDSFDDFDPITIGYIPNVLEQKNGVWVYYDYLDMEYDNPEEVGNMLPLKVRDCE</sequence>
<reference evidence="2 3" key="1">
    <citation type="submission" date="2015-08" db="EMBL/GenBank/DDBJ databases">
        <title>Whole genome sequence of Flavobacterium akiainvivens IK-1T, from decaying Wikstroemia oahuensis, an endemic Hawaiian shrub.</title>
        <authorList>
            <person name="Wan X."/>
            <person name="Hou S."/>
            <person name="Saito J."/>
            <person name="Donachie S."/>
        </authorList>
    </citation>
    <scope>NUCLEOTIDE SEQUENCE [LARGE SCALE GENOMIC DNA]</scope>
    <source>
        <strain evidence="2 3">IK-1</strain>
    </source>
</reference>
<dbReference type="RefSeq" id="WP_054409485.1">
    <property type="nucleotide sequence ID" value="NZ_FOYA01000002.1"/>
</dbReference>
<protein>
    <submittedName>
        <fullName evidence="2">Uncharacterized protein</fullName>
    </submittedName>
</protein>
<dbReference type="PATRIC" id="fig|1202724.3.peg.3783"/>
<organism evidence="2 3">
    <name type="scientific">Flavobacterium akiainvivens</name>
    <dbReference type="NCBI Taxonomy" id="1202724"/>
    <lineage>
        <taxon>Bacteria</taxon>
        <taxon>Pseudomonadati</taxon>
        <taxon>Bacteroidota</taxon>
        <taxon>Flavobacteriia</taxon>
        <taxon>Flavobacteriales</taxon>
        <taxon>Flavobacteriaceae</taxon>
        <taxon>Flavobacterium</taxon>
    </lineage>
</organism>
<dbReference type="EMBL" id="LIYD01000005">
    <property type="protein sequence ID" value="KOS07771.1"/>
    <property type="molecule type" value="Genomic_DNA"/>
</dbReference>
<comment type="caution">
    <text evidence="2">The sequence shown here is derived from an EMBL/GenBank/DDBJ whole genome shotgun (WGS) entry which is preliminary data.</text>
</comment>
<proteinExistence type="predicted"/>
<accession>A0A0M8MK02</accession>
<gene>
    <name evidence="2" type="ORF">AM493_18220</name>
</gene>
<keyword evidence="3" id="KW-1185">Reference proteome</keyword>
<evidence type="ECO:0000313" key="3">
    <source>
        <dbReference type="Proteomes" id="UP000037755"/>
    </source>
</evidence>
<dbReference type="Proteomes" id="UP000037755">
    <property type="component" value="Unassembled WGS sequence"/>
</dbReference>
<name>A0A0M8MK02_9FLAO</name>
<evidence type="ECO:0000313" key="2">
    <source>
        <dbReference type="EMBL" id="KOS07771.1"/>
    </source>
</evidence>
<dbReference type="OrthoDB" id="1365331at2"/>
<dbReference type="AlphaFoldDB" id="A0A0M8MK02"/>